<keyword evidence="3" id="KW-1185">Reference proteome</keyword>
<evidence type="ECO:0000313" key="2">
    <source>
        <dbReference type="EMBL" id="MBI6549867.1"/>
    </source>
</evidence>
<evidence type="ECO:0000313" key="3">
    <source>
        <dbReference type="Proteomes" id="UP000696184"/>
    </source>
</evidence>
<comment type="caution">
    <text evidence="2">The sequence shown here is derived from an EMBL/GenBank/DDBJ whole genome shotgun (WGS) entry which is preliminary data.</text>
</comment>
<keyword evidence="1" id="KW-0472">Membrane</keyword>
<accession>A0ABS0U7L4</accession>
<dbReference type="NCBIfam" id="TIGR02115">
    <property type="entry name" value="potass_kdpF"/>
    <property type="match status" value="1"/>
</dbReference>
<dbReference type="Proteomes" id="UP000696184">
    <property type="component" value="Unassembled WGS sequence"/>
</dbReference>
<dbReference type="EMBL" id="JACOII010000049">
    <property type="protein sequence ID" value="MBI6549867.1"/>
    <property type="molecule type" value="Genomic_DNA"/>
</dbReference>
<organism evidence="2 3">
    <name type="scientific">Xenorhabdus lircayensis</name>
    <dbReference type="NCBI Taxonomy" id="2763499"/>
    <lineage>
        <taxon>Bacteria</taxon>
        <taxon>Pseudomonadati</taxon>
        <taxon>Pseudomonadota</taxon>
        <taxon>Gammaproteobacteria</taxon>
        <taxon>Enterobacterales</taxon>
        <taxon>Morganellaceae</taxon>
        <taxon>Xenorhabdus</taxon>
    </lineage>
</organism>
<protein>
    <submittedName>
        <fullName evidence="2">K(+)-transporting ATPase subunit F</fullName>
    </submittedName>
</protein>
<name>A0ABS0U7L4_9GAMM</name>
<sequence length="29" mass="3348">MTIFPIIGIFLVMLLLSYLIYALLNAEDF</sequence>
<proteinExistence type="predicted"/>
<keyword evidence="1" id="KW-0812">Transmembrane</keyword>
<dbReference type="InterPro" id="IPR011726">
    <property type="entry name" value="KdpF"/>
</dbReference>
<feature type="transmembrane region" description="Helical" evidence="1">
    <location>
        <begin position="6"/>
        <end position="24"/>
    </location>
</feature>
<gene>
    <name evidence="2" type="primary">kdpF</name>
    <name evidence="2" type="ORF">H8A87_14395</name>
</gene>
<dbReference type="Pfam" id="PF09604">
    <property type="entry name" value="Potass_KdpF"/>
    <property type="match status" value="1"/>
</dbReference>
<evidence type="ECO:0000256" key="1">
    <source>
        <dbReference type="SAM" id="Phobius"/>
    </source>
</evidence>
<dbReference type="RefSeq" id="WP_198690639.1">
    <property type="nucleotide sequence ID" value="NZ_CAWPUD010000048.1"/>
</dbReference>
<keyword evidence="1" id="KW-1133">Transmembrane helix</keyword>
<reference evidence="2 3" key="1">
    <citation type="submission" date="2020-08" db="EMBL/GenBank/DDBJ databases">
        <title>Description of Xenorhabdus lircayensis sp. nov., the symbiotic bacterium associated with the entomopathogenic nematode Steirnernema unicornum.</title>
        <authorList>
            <person name="Castaneda-Alvarez C."/>
            <person name="Prodan S."/>
            <person name="Zamorano A."/>
            <person name="San-Blas E."/>
            <person name="Aballay E."/>
        </authorList>
    </citation>
    <scope>NUCLEOTIDE SEQUENCE [LARGE SCALE GENOMIC DNA]</scope>
    <source>
        <strain evidence="2 3">VLS</strain>
    </source>
</reference>